<name>A0AB73T0K2_9FIRM</name>
<evidence type="ECO:0000313" key="9">
    <source>
        <dbReference type="Proteomes" id="UP000245412"/>
    </source>
</evidence>
<sequence>MTNQQVIEQIRGGLIVSCQALEEEPLYSSFIMSRMAYAAMLGGASGIRANTVEDITEIKKLVDLPVIGIIKKVYEDSDVYITPTIEEVDALVECGCEIIAADCTDRKRTQGKTVDDFFGEVRQKYPGQLFMADCSTIEEGMHAAEIGFDFIGTTMSGYTPYTCGVQLPNFHMMETLARECRKPVIAEGGIWCPEDLKKALDTGALAAVVGTAITRPMDITKRYVEAIKK</sequence>
<dbReference type="GO" id="GO:0019262">
    <property type="term" value="P:N-acetylneuraminate catabolic process"/>
    <property type="evidence" value="ECO:0007669"/>
    <property type="project" value="UniProtKB-UniRule"/>
</dbReference>
<comment type="similarity">
    <text evidence="4 7">Belongs to the NanE family.</text>
</comment>
<dbReference type="EMBL" id="QGGY01000012">
    <property type="protein sequence ID" value="PWJ73488.1"/>
    <property type="molecule type" value="Genomic_DNA"/>
</dbReference>
<dbReference type="PANTHER" id="PTHR36204:SF1">
    <property type="entry name" value="N-ACETYLMANNOSAMINE-6-PHOSPHATE 2-EPIMERASE-RELATED"/>
    <property type="match status" value="1"/>
</dbReference>
<dbReference type="InterPro" id="IPR013785">
    <property type="entry name" value="Aldolase_TIM"/>
</dbReference>
<dbReference type="InterPro" id="IPR011060">
    <property type="entry name" value="RibuloseP-bd_barrel"/>
</dbReference>
<evidence type="ECO:0000313" key="8">
    <source>
        <dbReference type="EMBL" id="PWJ73488.1"/>
    </source>
</evidence>
<comment type="catalytic activity">
    <reaction evidence="1 7">
        <text>an N-acyl-D-glucosamine 6-phosphate = an N-acyl-D-mannosamine 6-phosphate</text>
        <dbReference type="Rhea" id="RHEA:23932"/>
        <dbReference type="ChEBI" id="CHEBI:57599"/>
        <dbReference type="ChEBI" id="CHEBI:57666"/>
        <dbReference type="EC" id="5.1.3.9"/>
    </reaction>
</comment>
<keyword evidence="6 7" id="KW-0119">Carbohydrate metabolism</keyword>
<dbReference type="InterPro" id="IPR007260">
    <property type="entry name" value="NanE"/>
</dbReference>
<comment type="function">
    <text evidence="2 7">Converts N-acetylmannosamine-6-phosphate (ManNAc-6-P) to N-acetylglucosamine-6-phosphate (GlcNAc-6-P).</text>
</comment>
<dbReference type="Gene3D" id="3.20.20.70">
    <property type="entry name" value="Aldolase class I"/>
    <property type="match status" value="1"/>
</dbReference>
<organism evidence="8 9">
    <name type="scientific">Murimonas intestini</name>
    <dbReference type="NCBI Taxonomy" id="1337051"/>
    <lineage>
        <taxon>Bacteria</taxon>
        <taxon>Bacillati</taxon>
        <taxon>Bacillota</taxon>
        <taxon>Clostridia</taxon>
        <taxon>Lachnospirales</taxon>
        <taxon>Lachnospiraceae</taxon>
        <taxon>Murimonas</taxon>
    </lineage>
</organism>
<accession>A0AB73T0K2</accession>
<evidence type="ECO:0000256" key="5">
    <source>
        <dbReference type="ARBA" id="ARBA00023235"/>
    </source>
</evidence>
<dbReference type="Proteomes" id="UP000245412">
    <property type="component" value="Unassembled WGS sequence"/>
</dbReference>
<dbReference type="CDD" id="cd04729">
    <property type="entry name" value="NanE"/>
    <property type="match status" value="1"/>
</dbReference>
<evidence type="ECO:0000256" key="7">
    <source>
        <dbReference type="HAMAP-Rule" id="MF_01235"/>
    </source>
</evidence>
<keyword evidence="5 7" id="KW-0413">Isomerase</keyword>
<dbReference type="EC" id="5.1.3.9" evidence="7"/>
<dbReference type="NCBIfam" id="NF002231">
    <property type="entry name" value="PRK01130.1"/>
    <property type="match status" value="1"/>
</dbReference>
<dbReference type="FunFam" id="3.20.20.70:FF:000035">
    <property type="entry name" value="Putative N-acetylmannosamine-6-phosphate 2-epimerase"/>
    <property type="match status" value="1"/>
</dbReference>
<evidence type="ECO:0000256" key="4">
    <source>
        <dbReference type="ARBA" id="ARBA00007439"/>
    </source>
</evidence>
<dbReference type="PANTHER" id="PTHR36204">
    <property type="entry name" value="N-ACETYLMANNOSAMINE-6-PHOSPHATE 2-EPIMERASE-RELATED"/>
    <property type="match status" value="1"/>
</dbReference>
<dbReference type="GO" id="GO:0005829">
    <property type="term" value="C:cytosol"/>
    <property type="evidence" value="ECO:0007669"/>
    <property type="project" value="TreeGrafter"/>
</dbReference>
<comment type="caution">
    <text evidence="8">The sequence shown here is derived from an EMBL/GenBank/DDBJ whole genome shotgun (WGS) entry which is preliminary data.</text>
</comment>
<evidence type="ECO:0000256" key="6">
    <source>
        <dbReference type="ARBA" id="ARBA00023277"/>
    </source>
</evidence>
<keyword evidence="9" id="KW-1185">Reference proteome</keyword>
<evidence type="ECO:0000256" key="1">
    <source>
        <dbReference type="ARBA" id="ARBA00000056"/>
    </source>
</evidence>
<proteinExistence type="inferred from homology"/>
<dbReference type="AlphaFoldDB" id="A0AB73T0K2"/>
<dbReference type="SUPFAM" id="SSF51366">
    <property type="entry name" value="Ribulose-phoshate binding barrel"/>
    <property type="match status" value="1"/>
</dbReference>
<dbReference type="Pfam" id="PF04131">
    <property type="entry name" value="NanE"/>
    <property type="match status" value="1"/>
</dbReference>
<dbReference type="RefSeq" id="WP_109747672.1">
    <property type="nucleotide sequence ID" value="NZ_JANKBI010000013.1"/>
</dbReference>
<reference evidence="8 9" key="1">
    <citation type="submission" date="2018-05" db="EMBL/GenBank/DDBJ databases">
        <authorList>
            <person name="Goeker M."/>
            <person name="Huntemann M."/>
            <person name="Clum A."/>
            <person name="Pillay M."/>
            <person name="Palaniappan K."/>
            <person name="Varghese N."/>
            <person name="Mikhailova N."/>
            <person name="Stamatis D."/>
            <person name="Reddy T."/>
            <person name="Daum C."/>
            <person name="Shapiro N."/>
            <person name="Ivanova N."/>
            <person name="Kyrpides N."/>
            <person name="Woyke T."/>
        </authorList>
    </citation>
    <scope>NUCLEOTIDE SEQUENCE [LARGE SCALE GENOMIC DNA]</scope>
    <source>
        <strain evidence="8 9">DSM 26524</strain>
    </source>
</reference>
<evidence type="ECO:0000256" key="2">
    <source>
        <dbReference type="ARBA" id="ARBA00002147"/>
    </source>
</evidence>
<dbReference type="GO" id="GO:0047465">
    <property type="term" value="F:N-acylglucosamine-6-phosphate 2-epimerase activity"/>
    <property type="evidence" value="ECO:0007669"/>
    <property type="project" value="UniProtKB-EC"/>
</dbReference>
<comment type="pathway">
    <text evidence="3 7">Amino-sugar metabolism; N-acetylneuraminate degradation; D-fructose 6-phosphate from N-acetylneuraminate: step 3/5.</text>
</comment>
<dbReference type="HAMAP" id="MF_01235">
    <property type="entry name" value="ManNAc6P_epimer"/>
    <property type="match status" value="1"/>
</dbReference>
<dbReference type="GO" id="GO:0005975">
    <property type="term" value="P:carbohydrate metabolic process"/>
    <property type="evidence" value="ECO:0007669"/>
    <property type="project" value="UniProtKB-UniRule"/>
</dbReference>
<dbReference type="GO" id="GO:0006053">
    <property type="term" value="P:N-acetylmannosamine catabolic process"/>
    <property type="evidence" value="ECO:0007669"/>
    <property type="project" value="TreeGrafter"/>
</dbReference>
<gene>
    <name evidence="7" type="primary">nanE</name>
    <name evidence="8" type="ORF">C7383_11263</name>
</gene>
<protein>
    <recommendedName>
        <fullName evidence="7">Putative N-acetylmannosamine-6-phosphate 2-epimerase</fullName>
        <ecNumber evidence="7">5.1.3.9</ecNumber>
    </recommendedName>
    <alternativeName>
        <fullName evidence="7">ManNAc-6-P epimerase</fullName>
    </alternativeName>
</protein>
<evidence type="ECO:0000256" key="3">
    <source>
        <dbReference type="ARBA" id="ARBA00005081"/>
    </source>
</evidence>